<dbReference type="AlphaFoldDB" id="A0AAE0VEL1"/>
<evidence type="ECO:0000313" key="3">
    <source>
        <dbReference type="Proteomes" id="UP001195483"/>
    </source>
</evidence>
<sequence length="61" mass="7088">MEEELLFWVWNSAGVRKKQKRPENKPSYLEKKTTPPPSQCARMRCWISLHISGAQSTAQDL</sequence>
<evidence type="ECO:0000313" key="2">
    <source>
        <dbReference type="EMBL" id="KAK3576208.1"/>
    </source>
</evidence>
<comment type="caution">
    <text evidence="2">The sequence shown here is derived from an EMBL/GenBank/DDBJ whole genome shotgun (WGS) entry which is preliminary data.</text>
</comment>
<proteinExistence type="predicted"/>
<feature type="non-terminal residue" evidence="2">
    <location>
        <position position="61"/>
    </location>
</feature>
<feature type="compositionally biased region" description="Basic and acidic residues" evidence="1">
    <location>
        <begin position="21"/>
        <end position="33"/>
    </location>
</feature>
<dbReference type="Proteomes" id="UP001195483">
    <property type="component" value="Unassembled WGS sequence"/>
</dbReference>
<feature type="region of interest" description="Disordered" evidence="1">
    <location>
        <begin position="18"/>
        <end position="39"/>
    </location>
</feature>
<reference evidence="2" key="1">
    <citation type="journal article" date="2021" name="Genome Biol. Evol.">
        <title>A High-Quality Reference Genome for a Parasitic Bivalve with Doubly Uniparental Inheritance (Bivalvia: Unionida).</title>
        <authorList>
            <person name="Smith C.H."/>
        </authorList>
    </citation>
    <scope>NUCLEOTIDE SEQUENCE</scope>
    <source>
        <strain evidence="2">CHS0354</strain>
    </source>
</reference>
<reference evidence="2" key="2">
    <citation type="journal article" date="2021" name="Genome Biol. Evol.">
        <title>Developing a high-quality reference genome for a parasitic bivalve with doubly uniparental inheritance (Bivalvia: Unionida).</title>
        <authorList>
            <person name="Smith C.H."/>
        </authorList>
    </citation>
    <scope>NUCLEOTIDE SEQUENCE</scope>
    <source>
        <strain evidence="2">CHS0354</strain>
        <tissue evidence="2">Mantle</tissue>
    </source>
</reference>
<evidence type="ECO:0000256" key="1">
    <source>
        <dbReference type="SAM" id="MobiDB-lite"/>
    </source>
</evidence>
<protein>
    <submittedName>
        <fullName evidence="2">Uncharacterized protein</fullName>
    </submittedName>
</protein>
<organism evidence="2 3">
    <name type="scientific">Potamilus streckersoni</name>
    <dbReference type="NCBI Taxonomy" id="2493646"/>
    <lineage>
        <taxon>Eukaryota</taxon>
        <taxon>Metazoa</taxon>
        <taxon>Spiralia</taxon>
        <taxon>Lophotrochozoa</taxon>
        <taxon>Mollusca</taxon>
        <taxon>Bivalvia</taxon>
        <taxon>Autobranchia</taxon>
        <taxon>Heteroconchia</taxon>
        <taxon>Palaeoheterodonta</taxon>
        <taxon>Unionida</taxon>
        <taxon>Unionoidea</taxon>
        <taxon>Unionidae</taxon>
        <taxon>Ambleminae</taxon>
        <taxon>Lampsilini</taxon>
        <taxon>Potamilus</taxon>
    </lineage>
</organism>
<keyword evidence="3" id="KW-1185">Reference proteome</keyword>
<name>A0AAE0VEL1_9BIVA</name>
<gene>
    <name evidence="2" type="ORF">CHS0354_002808</name>
</gene>
<accession>A0AAE0VEL1</accession>
<dbReference type="EMBL" id="JAEAOA010000226">
    <property type="protein sequence ID" value="KAK3576208.1"/>
    <property type="molecule type" value="Genomic_DNA"/>
</dbReference>
<reference evidence="2" key="3">
    <citation type="submission" date="2023-05" db="EMBL/GenBank/DDBJ databases">
        <authorList>
            <person name="Smith C.H."/>
        </authorList>
    </citation>
    <scope>NUCLEOTIDE SEQUENCE</scope>
    <source>
        <strain evidence="2">CHS0354</strain>
        <tissue evidence="2">Mantle</tissue>
    </source>
</reference>